<evidence type="ECO:0000259" key="11">
    <source>
        <dbReference type="PROSITE" id="PS50011"/>
    </source>
</evidence>
<comment type="catalytic activity">
    <reaction evidence="7">
        <text>L-threonyl-[protein] + ATP = O-phospho-L-threonyl-[protein] + ADP + H(+)</text>
        <dbReference type="Rhea" id="RHEA:46608"/>
        <dbReference type="Rhea" id="RHEA-COMP:11060"/>
        <dbReference type="Rhea" id="RHEA-COMP:11605"/>
        <dbReference type="ChEBI" id="CHEBI:15378"/>
        <dbReference type="ChEBI" id="CHEBI:30013"/>
        <dbReference type="ChEBI" id="CHEBI:30616"/>
        <dbReference type="ChEBI" id="CHEBI:61977"/>
        <dbReference type="ChEBI" id="CHEBI:456216"/>
        <dbReference type="EC" id="2.7.11.1"/>
    </reaction>
</comment>
<dbReference type="GO" id="GO:0004714">
    <property type="term" value="F:transmembrane receptor protein tyrosine kinase activity"/>
    <property type="evidence" value="ECO:0007669"/>
    <property type="project" value="InterPro"/>
</dbReference>
<keyword evidence="4 9" id="KW-0547">Nucleotide-binding</keyword>
<dbReference type="SUPFAM" id="SSF56112">
    <property type="entry name" value="Protein kinase-like (PK-like)"/>
    <property type="match status" value="1"/>
</dbReference>
<feature type="binding site" evidence="9">
    <location>
        <position position="55"/>
    </location>
    <ligand>
        <name>ATP</name>
        <dbReference type="ChEBI" id="CHEBI:30616"/>
    </ligand>
</feature>
<evidence type="ECO:0000313" key="13">
    <source>
        <dbReference type="Proteomes" id="UP000215914"/>
    </source>
</evidence>
<dbReference type="InterPro" id="IPR008271">
    <property type="entry name" value="Ser/Thr_kinase_AS"/>
</dbReference>
<dbReference type="Proteomes" id="UP000215914">
    <property type="component" value="Chromosome 11"/>
</dbReference>
<sequence length="612" mass="69131">MSHITQFQHLKIQLEAIRSATNNFSDDNCIGGGGFGKVYKGQLIHSRGETMVALKRLNRASMQGDPEFWKEILMLPLYPHENIVSLLGYCDEAGEKILVYEYAPRKSLDYYLASDNLTWIQRLKICIGAARGLEHLHTPTGTQLRIVHRDIKSSNILLDNNWNAKISDFGLSKFAPANNQFTFMISNPAGTLGYIDPLYHETGLLTKESDVYSFGVVLFEVLCGRLCFSNTNLHPLIGLVREYYEQNKISELVHSNLKDEIDVSSLEMFADIAYQCLRRERTERPLMRQVVGALEWSLVLQERADANPAVHRDGILTVKVLSITDLNNNPLDASKQYLVLEVSIGVYIQRKAKYYEANAKCNEEFTLYVNNLLEKDLYIYVNNIVSVNKHCHLGKSWMKLIDLTPEIPCTRKLPLSDVNDHQIGNLIVEVSYKPINIEDVISFVLKAPIGTPKDGGLLVIIIHGANLYETKGPLSVSLIFRGEVRKTKSMMNTNIPVWIQEFTFMLEQPPTDENVHFDVINDESMEPIGWVDVSLASVVNSKLTDVYYSLEPTYPVGEIAVTNLLHVRFVPDGGDALENLCLDNHDGGTCNVPYFSFFSTFHVICISLFNPL</sequence>
<organism evidence="12 13">
    <name type="scientific">Helianthus annuus</name>
    <name type="common">Common sunflower</name>
    <dbReference type="NCBI Taxonomy" id="4232"/>
    <lineage>
        <taxon>Eukaryota</taxon>
        <taxon>Viridiplantae</taxon>
        <taxon>Streptophyta</taxon>
        <taxon>Embryophyta</taxon>
        <taxon>Tracheophyta</taxon>
        <taxon>Spermatophyta</taxon>
        <taxon>Magnoliopsida</taxon>
        <taxon>eudicotyledons</taxon>
        <taxon>Gunneridae</taxon>
        <taxon>Pentapetalae</taxon>
        <taxon>asterids</taxon>
        <taxon>campanulids</taxon>
        <taxon>Asterales</taxon>
        <taxon>Asteraceae</taxon>
        <taxon>Asteroideae</taxon>
        <taxon>Heliantheae alliance</taxon>
        <taxon>Heliantheae</taxon>
        <taxon>Helianthus</taxon>
    </lineage>
</organism>
<dbReference type="GO" id="GO:0004672">
    <property type="term" value="F:protein kinase activity"/>
    <property type="evidence" value="ECO:0000318"/>
    <property type="project" value="GO_Central"/>
</dbReference>
<dbReference type="Pfam" id="PF07714">
    <property type="entry name" value="PK_Tyr_Ser-Thr"/>
    <property type="match status" value="1"/>
</dbReference>
<dbReference type="InterPro" id="IPR001245">
    <property type="entry name" value="Ser-Thr/Tyr_kinase_cat_dom"/>
</dbReference>
<dbReference type="PROSITE" id="PS50011">
    <property type="entry name" value="PROTEIN_KINASE_DOM"/>
    <property type="match status" value="1"/>
</dbReference>
<evidence type="ECO:0000313" key="12">
    <source>
        <dbReference type="EMBL" id="OTG08389.1"/>
    </source>
</evidence>
<dbReference type="GO" id="GO:0004674">
    <property type="term" value="F:protein serine/threonine kinase activity"/>
    <property type="evidence" value="ECO:0007669"/>
    <property type="project" value="UniProtKB-KW"/>
</dbReference>
<keyword evidence="3" id="KW-0808">Transferase</keyword>
<accession>A0A251TCB4</accession>
<evidence type="ECO:0000256" key="5">
    <source>
        <dbReference type="ARBA" id="ARBA00022777"/>
    </source>
</evidence>
<dbReference type="SMART" id="SM00239">
    <property type="entry name" value="C2"/>
    <property type="match status" value="2"/>
</dbReference>
<dbReference type="PANTHER" id="PTHR27003:SF359">
    <property type="entry name" value="SERINE_THREONINE-PROTEIN KINASE UNC-51-RELATED"/>
    <property type="match status" value="1"/>
</dbReference>
<dbReference type="PROSITE" id="PS00107">
    <property type="entry name" value="PROTEIN_KINASE_ATP"/>
    <property type="match status" value="1"/>
</dbReference>
<dbReference type="EMBL" id="CM007900">
    <property type="protein sequence ID" value="OTG08389.1"/>
    <property type="molecule type" value="Genomic_DNA"/>
</dbReference>
<dbReference type="EC" id="2.7.11.1" evidence="1"/>
<dbReference type="AlphaFoldDB" id="A0A251TCB4"/>
<dbReference type="Gene3D" id="1.10.510.10">
    <property type="entry name" value="Transferase(Phosphotransferase) domain 1"/>
    <property type="match status" value="1"/>
</dbReference>
<dbReference type="GO" id="GO:0005886">
    <property type="term" value="C:plasma membrane"/>
    <property type="evidence" value="ECO:0000318"/>
    <property type="project" value="GO_Central"/>
</dbReference>
<feature type="domain" description="Protein kinase" evidence="11">
    <location>
        <begin position="24"/>
        <end position="297"/>
    </location>
</feature>
<protein>
    <recommendedName>
        <fullName evidence="1">non-specific serine/threonine protein kinase</fullName>
        <ecNumber evidence="1">2.7.11.1</ecNumber>
    </recommendedName>
</protein>
<dbReference type="Gene3D" id="3.30.200.20">
    <property type="entry name" value="Phosphorylase Kinase, domain 1"/>
    <property type="match status" value="1"/>
</dbReference>
<dbReference type="InParanoid" id="A0A251TCB4"/>
<dbReference type="PROSITE" id="PS50004">
    <property type="entry name" value="C2"/>
    <property type="match status" value="1"/>
</dbReference>
<proteinExistence type="predicted"/>
<dbReference type="SUPFAM" id="SSF49562">
    <property type="entry name" value="C2 domain (Calcium/lipid-binding domain, CaLB)"/>
    <property type="match status" value="2"/>
</dbReference>
<evidence type="ECO:0000256" key="2">
    <source>
        <dbReference type="ARBA" id="ARBA00022527"/>
    </source>
</evidence>
<evidence type="ECO:0000256" key="4">
    <source>
        <dbReference type="ARBA" id="ARBA00022741"/>
    </source>
</evidence>
<evidence type="ECO:0000256" key="8">
    <source>
        <dbReference type="ARBA" id="ARBA00048679"/>
    </source>
</evidence>
<evidence type="ECO:0000256" key="1">
    <source>
        <dbReference type="ARBA" id="ARBA00012513"/>
    </source>
</evidence>
<dbReference type="InterPro" id="IPR000008">
    <property type="entry name" value="C2_dom"/>
</dbReference>
<evidence type="ECO:0000256" key="3">
    <source>
        <dbReference type="ARBA" id="ARBA00022679"/>
    </source>
</evidence>
<evidence type="ECO:0000256" key="7">
    <source>
        <dbReference type="ARBA" id="ARBA00047899"/>
    </source>
</evidence>
<dbReference type="FunFam" id="1.10.510.10:FF:001023">
    <property type="entry name" value="Os07g0541700 protein"/>
    <property type="match status" value="1"/>
</dbReference>
<evidence type="ECO:0000256" key="6">
    <source>
        <dbReference type="ARBA" id="ARBA00022840"/>
    </source>
</evidence>
<keyword evidence="6 9" id="KW-0067">ATP-binding</keyword>
<dbReference type="InterPro" id="IPR017441">
    <property type="entry name" value="Protein_kinase_ATP_BS"/>
</dbReference>
<dbReference type="Pfam" id="PF00168">
    <property type="entry name" value="C2"/>
    <property type="match status" value="2"/>
</dbReference>
<dbReference type="InterPro" id="IPR011009">
    <property type="entry name" value="Kinase-like_dom_sf"/>
</dbReference>
<reference evidence="13" key="1">
    <citation type="journal article" date="2017" name="Nature">
        <title>The sunflower genome provides insights into oil metabolism, flowering and Asterid evolution.</title>
        <authorList>
            <person name="Badouin H."/>
            <person name="Gouzy J."/>
            <person name="Grassa C.J."/>
            <person name="Murat F."/>
            <person name="Staton S.E."/>
            <person name="Cottret L."/>
            <person name="Lelandais-Briere C."/>
            <person name="Owens G.L."/>
            <person name="Carrere S."/>
            <person name="Mayjonade B."/>
            <person name="Legrand L."/>
            <person name="Gill N."/>
            <person name="Kane N.C."/>
            <person name="Bowers J.E."/>
            <person name="Hubner S."/>
            <person name="Bellec A."/>
            <person name="Berard A."/>
            <person name="Berges H."/>
            <person name="Blanchet N."/>
            <person name="Boniface M.C."/>
            <person name="Brunel D."/>
            <person name="Catrice O."/>
            <person name="Chaidir N."/>
            <person name="Claudel C."/>
            <person name="Donnadieu C."/>
            <person name="Faraut T."/>
            <person name="Fievet G."/>
            <person name="Helmstetter N."/>
            <person name="King M."/>
            <person name="Knapp S.J."/>
            <person name="Lai Z."/>
            <person name="Le Paslier M.C."/>
            <person name="Lippi Y."/>
            <person name="Lorenzon L."/>
            <person name="Mandel J.R."/>
            <person name="Marage G."/>
            <person name="Marchand G."/>
            <person name="Marquand E."/>
            <person name="Bret-Mestries E."/>
            <person name="Morien E."/>
            <person name="Nambeesan S."/>
            <person name="Nguyen T."/>
            <person name="Pegot-Espagnet P."/>
            <person name="Pouilly N."/>
            <person name="Raftis F."/>
            <person name="Sallet E."/>
            <person name="Schiex T."/>
            <person name="Thomas J."/>
            <person name="Vandecasteele C."/>
            <person name="Vares D."/>
            <person name="Vear F."/>
            <person name="Vautrin S."/>
            <person name="Crespi M."/>
            <person name="Mangin B."/>
            <person name="Burke J.M."/>
            <person name="Salse J."/>
            <person name="Munos S."/>
            <person name="Vincourt P."/>
            <person name="Rieseberg L.H."/>
            <person name="Langlade N.B."/>
        </authorList>
    </citation>
    <scope>NUCLEOTIDE SEQUENCE [LARGE SCALE GENOMIC DNA]</scope>
    <source>
        <strain evidence="13">cv. SF193</strain>
    </source>
</reference>
<dbReference type="FunFam" id="3.30.200.20:FF:000039">
    <property type="entry name" value="receptor-like protein kinase FERONIA"/>
    <property type="match status" value="1"/>
</dbReference>
<dbReference type="InterPro" id="IPR045272">
    <property type="entry name" value="ANXUR1/2-like"/>
</dbReference>
<keyword evidence="13" id="KW-1185">Reference proteome</keyword>
<dbReference type="GO" id="GO:0005524">
    <property type="term" value="F:ATP binding"/>
    <property type="evidence" value="ECO:0007669"/>
    <property type="project" value="UniProtKB-UniRule"/>
</dbReference>
<dbReference type="InterPro" id="IPR035892">
    <property type="entry name" value="C2_domain_sf"/>
</dbReference>
<evidence type="ECO:0000256" key="9">
    <source>
        <dbReference type="PROSITE-ProRule" id="PRU10141"/>
    </source>
</evidence>
<dbReference type="Gene3D" id="2.60.40.150">
    <property type="entry name" value="C2 domain"/>
    <property type="match status" value="1"/>
</dbReference>
<dbReference type="PROSITE" id="PS00108">
    <property type="entry name" value="PROTEIN_KINASE_ST"/>
    <property type="match status" value="1"/>
</dbReference>
<gene>
    <name evidence="12" type="ORF">HannXRQ_Chr11g0341221</name>
</gene>
<comment type="catalytic activity">
    <reaction evidence="8">
        <text>L-seryl-[protein] + ATP = O-phospho-L-seryl-[protein] + ADP + H(+)</text>
        <dbReference type="Rhea" id="RHEA:17989"/>
        <dbReference type="Rhea" id="RHEA-COMP:9863"/>
        <dbReference type="Rhea" id="RHEA-COMP:11604"/>
        <dbReference type="ChEBI" id="CHEBI:15378"/>
        <dbReference type="ChEBI" id="CHEBI:29999"/>
        <dbReference type="ChEBI" id="CHEBI:30616"/>
        <dbReference type="ChEBI" id="CHEBI:83421"/>
        <dbReference type="ChEBI" id="CHEBI:456216"/>
        <dbReference type="EC" id="2.7.11.1"/>
    </reaction>
</comment>
<feature type="domain" description="C2" evidence="10">
    <location>
        <begin position="437"/>
        <end position="548"/>
    </location>
</feature>
<dbReference type="InterPro" id="IPR000719">
    <property type="entry name" value="Prot_kinase_dom"/>
</dbReference>
<dbReference type="SMART" id="SM00220">
    <property type="entry name" value="S_TKc"/>
    <property type="match status" value="1"/>
</dbReference>
<name>A0A251TCB4_HELAN</name>
<evidence type="ECO:0000259" key="10">
    <source>
        <dbReference type="PROSITE" id="PS50004"/>
    </source>
</evidence>
<dbReference type="PANTHER" id="PTHR27003">
    <property type="entry name" value="OS07G0166700 PROTEIN"/>
    <property type="match status" value="1"/>
</dbReference>
<keyword evidence="5" id="KW-0418">Kinase</keyword>
<keyword evidence="2" id="KW-0723">Serine/threonine-protein kinase</keyword>